<gene>
    <name evidence="1" type="ORF">N7515_005935</name>
</gene>
<sequence length="207" mass="23815">MTPGQKPYHFALLANHWLNKETWLVIDPVSRVSNDARRKWGDPRFNVPYPSPDWSPRPKYPVARRKRAQRPRIDSWRAAVNKQRKISGVRDAIRTVTLYDESAEEPPDGHIDPGCWALPKPPQGFEMSTAQKNAWYEGGAGWQETLEDWQHVHRGYRVQKALHEGRVNRGKLKEVASRVNRCCRTASGKLIPNHDAKKRKVSNPLVS</sequence>
<reference evidence="1" key="1">
    <citation type="submission" date="2022-11" db="EMBL/GenBank/DDBJ databases">
        <authorList>
            <person name="Petersen C."/>
        </authorList>
    </citation>
    <scope>NUCLEOTIDE SEQUENCE</scope>
    <source>
        <strain evidence="1">IBT 22155</strain>
    </source>
</reference>
<dbReference type="RefSeq" id="XP_056520275.1">
    <property type="nucleotide sequence ID" value="XM_056666679.1"/>
</dbReference>
<organism evidence="1 2">
    <name type="scientific">Penicillium bovifimosum</name>
    <dbReference type="NCBI Taxonomy" id="126998"/>
    <lineage>
        <taxon>Eukaryota</taxon>
        <taxon>Fungi</taxon>
        <taxon>Dikarya</taxon>
        <taxon>Ascomycota</taxon>
        <taxon>Pezizomycotina</taxon>
        <taxon>Eurotiomycetes</taxon>
        <taxon>Eurotiomycetidae</taxon>
        <taxon>Eurotiales</taxon>
        <taxon>Aspergillaceae</taxon>
        <taxon>Penicillium</taxon>
    </lineage>
</organism>
<dbReference type="OrthoDB" id="5346728at2759"/>
<keyword evidence="2" id="KW-1185">Reference proteome</keyword>
<accession>A0A9W9GV32</accession>
<evidence type="ECO:0000313" key="1">
    <source>
        <dbReference type="EMBL" id="KAJ5129896.1"/>
    </source>
</evidence>
<evidence type="ECO:0000313" key="2">
    <source>
        <dbReference type="Proteomes" id="UP001149079"/>
    </source>
</evidence>
<dbReference type="GeneID" id="81405849"/>
<reference evidence="1" key="2">
    <citation type="journal article" date="2023" name="IMA Fungus">
        <title>Comparative genomic study of the Penicillium genus elucidates a diverse pangenome and 15 lateral gene transfer events.</title>
        <authorList>
            <person name="Petersen C."/>
            <person name="Sorensen T."/>
            <person name="Nielsen M.R."/>
            <person name="Sondergaard T.E."/>
            <person name="Sorensen J.L."/>
            <person name="Fitzpatrick D.A."/>
            <person name="Frisvad J.C."/>
            <person name="Nielsen K.L."/>
        </authorList>
    </citation>
    <scope>NUCLEOTIDE SEQUENCE</scope>
    <source>
        <strain evidence="1">IBT 22155</strain>
    </source>
</reference>
<dbReference type="Proteomes" id="UP001149079">
    <property type="component" value="Unassembled WGS sequence"/>
</dbReference>
<dbReference type="AlphaFoldDB" id="A0A9W9GV32"/>
<name>A0A9W9GV32_9EURO</name>
<proteinExistence type="predicted"/>
<protein>
    <submittedName>
        <fullName evidence="1">Uncharacterized protein</fullName>
    </submittedName>
</protein>
<dbReference type="EMBL" id="JAPQKL010000005">
    <property type="protein sequence ID" value="KAJ5129896.1"/>
    <property type="molecule type" value="Genomic_DNA"/>
</dbReference>
<comment type="caution">
    <text evidence="1">The sequence shown here is derived from an EMBL/GenBank/DDBJ whole genome shotgun (WGS) entry which is preliminary data.</text>
</comment>